<protein>
    <submittedName>
        <fullName evidence="2">Uncharacterized protein</fullName>
    </submittedName>
</protein>
<evidence type="ECO:0000313" key="2">
    <source>
        <dbReference type="EMBL" id="KEF56425.1"/>
    </source>
</evidence>
<feature type="region of interest" description="Disordered" evidence="1">
    <location>
        <begin position="19"/>
        <end position="112"/>
    </location>
</feature>
<comment type="caution">
    <text evidence="2">The sequence shown here is derived from an EMBL/GenBank/DDBJ whole genome shotgun (WGS) entry which is preliminary data.</text>
</comment>
<gene>
    <name evidence="2" type="ORF">A1O9_08006</name>
</gene>
<dbReference type="GeneID" id="25282919"/>
<proteinExistence type="predicted"/>
<feature type="compositionally biased region" description="Low complexity" evidence="1">
    <location>
        <begin position="37"/>
        <end position="51"/>
    </location>
</feature>
<feature type="region of interest" description="Disordered" evidence="1">
    <location>
        <begin position="135"/>
        <end position="201"/>
    </location>
</feature>
<dbReference type="RefSeq" id="XP_013259015.1">
    <property type="nucleotide sequence ID" value="XM_013403561.1"/>
</dbReference>
<evidence type="ECO:0000256" key="1">
    <source>
        <dbReference type="SAM" id="MobiDB-lite"/>
    </source>
</evidence>
<dbReference type="AlphaFoldDB" id="A0A072PLM4"/>
<dbReference type="Proteomes" id="UP000027920">
    <property type="component" value="Unassembled WGS sequence"/>
</dbReference>
<feature type="compositionally biased region" description="Acidic residues" evidence="1">
    <location>
        <begin position="313"/>
        <end position="326"/>
    </location>
</feature>
<feature type="region of interest" description="Disordered" evidence="1">
    <location>
        <begin position="231"/>
        <end position="252"/>
    </location>
</feature>
<feature type="compositionally biased region" description="Polar residues" evidence="1">
    <location>
        <begin position="298"/>
        <end position="307"/>
    </location>
</feature>
<keyword evidence="3" id="KW-1185">Reference proteome</keyword>
<feature type="region of interest" description="Disordered" evidence="1">
    <location>
        <begin position="298"/>
        <end position="326"/>
    </location>
</feature>
<dbReference type="EMBL" id="AMGV01000006">
    <property type="protein sequence ID" value="KEF56425.1"/>
    <property type="molecule type" value="Genomic_DNA"/>
</dbReference>
<reference evidence="2 3" key="1">
    <citation type="submission" date="2013-03" db="EMBL/GenBank/DDBJ databases">
        <title>The Genome Sequence of Exophiala aquamarina CBS 119918.</title>
        <authorList>
            <consortium name="The Broad Institute Genomics Platform"/>
            <person name="Cuomo C."/>
            <person name="de Hoog S."/>
            <person name="Gorbushina A."/>
            <person name="Walker B."/>
            <person name="Young S.K."/>
            <person name="Zeng Q."/>
            <person name="Gargeya S."/>
            <person name="Fitzgerald M."/>
            <person name="Haas B."/>
            <person name="Abouelleil A."/>
            <person name="Allen A.W."/>
            <person name="Alvarado L."/>
            <person name="Arachchi H.M."/>
            <person name="Berlin A.M."/>
            <person name="Chapman S.B."/>
            <person name="Gainer-Dewar J."/>
            <person name="Goldberg J."/>
            <person name="Griggs A."/>
            <person name="Gujja S."/>
            <person name="Hansen M."/>
            <person name="Howarth C."/>
            <person name="Imamovic A."/>
            <person name="Ireland A."/>
            <person name="Larimer J."/>
            <person name="McCowan C."/>
            <person name="Murphy C."/>
            <person name="Pearson M."/>
            <person name="Poon T.W."/>
            <person name="Priest M."/>
            <person name="Roberts A."/>
            <person name="Saif S."/>
            <person name="Shea T."/>
            <person name="Sisk P."/>
            <person name="Sykes S."/>
            <person name="Wortman J."/>
            <person name="Nusbaum C."/>
            <person name="Birren B."/>
        </authorList>
    </citation>
    <scope>NUCLEOTIDE SEQUENCE [LARGE SCALE GENOMIC DNA]</scope>
    <source>
        <strain evidence="2 3">CBS 119918</strain>
    </source>
</reference>
<dbReference type="OrthoDB" id="4160813at2759"/>
<feature type="compositionally biased region" description="Polar residues" evidence="1">
    <location>
        <begin position="141"/>
        <end position="154"/>
    </location>
</feature>
<sequence length="326" mass="36648">MSYIDLLFPREELEALGNKWTEPANKRRKLDLNAGLARGQRQQHQPQHQPARPTPDSQANQRRHTLSAASQPNKSASPLGSIQNTIKRSNSDVKLPISSMQPSANTKRVATPKSCLPSFIEPSILKNYLHHLHPNDRSRYSIPNSPEPETQPQRSEGPRRLSIMHHEHEDDSCSPASLITDNSSSTADNPESCPTPNPGIYEQLRDSRFGYLLHGLRLTDHEKDLVEDLLSPNQVDMPPPPAPSALTTSTKRKAEESEMGLSLENTMEFNQRLLQRMFPPDCDTTISEFSFFNNNAYRDSDVHSSGLSPGPQMEDEEEDVKQEESQ</sequence>
<feature type="compositionally biased region" description="Basic and acidic residues" evidence="1">
    <location>
        <begin position="156"/>
        <end position="171"/>
    </location>
</feature>
<feature type="compositionally biased region" description="Polar residues" evidence="1">
    <location>
        <begin position="174"/>
        <end position="194"/>
    </location>
</feature>
<dbReference type="HOGENOM" id="CLU_043829_0_0_1"/>
<feature type="compositionally biased region" description="Polar residues" evidence="1">
    <location>
        <begin position="67"/>
        <end position="88"/>
    </location>
</feature>
<name>A0A072PLM4_9EURO</name>
<feature type="non-terminal residue" evidence="2">
    <location>
        <position position="326"/>
    </location>
</feature>
<organism evidence="2 3">
    <name type="scientific">Exophiala aquamarina CBS 119918</name>
    <dbReference type="NCBI Taxonomy" id="1182545"/>
    <lineage>
        <taxon>Eukaryota</taxon>
        <taxon>Fungi</taxon>
        <taxon>Dikarya</taxon>
        <taxon>Ascomycota</taxon>
        <taxon>Pezizomycotina</taxon>
        <taxon>Eurotiomycetes</taxon>
        <taxon>Chaetothyriomycetidae</taxon>
        <taxon>Chaetothyriales</taxon>
        <taxon>Herpotrichiellaceae</taxon>
        <taxon>Exophiala</taxon>
    </lineage>
</organism>
<accession>A0A072PLM4</accession>
<evidence type="ECO:0000313" key="3">
    <source>
        <dbReference type="Proteomes" id="UP000027920"/>
    </source>
</evidence>
<feature type="compositionally biased region" description="Polar residues" evidence="1">
    <location>
        <begin position="98"/>
        <end position="108"/>
    </location>
</feature>
<dbReference type="VEuPathDB" id="FungiDB:A1O9_08006"/>